<dbReference type="AlphaFoldDB" id="A0A4S4C399"/>
<dbReference type="OrthoDB" id="2575455at2"/>
<dbReference type="EMBL" id="SSOB01000007">
    <property type="protein sequence ID" value="THF82206.1"/>
    <property type="molecule type" value="Genomic_DNA"/>
</dbReference>
<accession>A0A4S4C399</accession>
<keyword evidence="1" id="KW-0175">Coiled coil</keyword>
<dbReference type="Gene3D" id="1.10.287.1490">
    <property type="match status" value="1"/>
</dbReference>
<gene>
    <name evidence="3" type="ORF">E6C55_07435</name>
</gene>
<keyword evidence="4" id="KW-1185">Reference proteome</keyword>
<comment type="caution">
    <text evidence="3">The sequence shown here is derived from an EMBL/GenBank/DDBJ whole genome shotgun (WGS) entry which is preliminary data.</text>
</comment>
<reference evidence="3 4" key="1">
    <citation type="submission" date="2019-04" db="EMBL/GenBank/DDBJ databases">
        <title>Cohnella sp. nov. isolated from preserved vegetables.</title>
        <authorList>
            <person name="Lin S.-Y."/>
            <person name="Hung M.-H."/>
            <person name="Young C.-C."/>
        </authorList>
    </citation>
    <scope>NUCLEOTIDE SEQUENCE [LARGE SCALE GENOMIC DNA]</scope>
    <source>
        <strain evidence="3 4">CC-MHH1044</strain>
    </source>
</reference>
<organism evidence="3 4">
    <name type="scientific">Cohnella fermenti</name>
    <dbReference type="NCBI Taxonomy" id="2565925"/>
    <lineage>
        <taxon>Bacteria</taxon>
        <taxon>Bacillati</taxon>
        <taxon>Bacillota</taxon>
        <taxon>Bacilli</taxon>
        <taxon>Bacillales</taxon>
        <taxon>Paenibacillaceae</taxon>
        <taxon>Cohnella</taxon>
    </lineage>
</organism>
<protein>
    <submittedName>
        <fullName evidence="3">Uncharacterized protein</fullName>
    </submittedName>
</protein>
<evidence type="ECO:0000256" key="2">
    <source>
        <dbReference type="SAM" id="MobiDB-lite"/>
    </source>
</evidence>
<feature type="region of interest" description="Disordered" evidence="2">
    <location>
        <begin position="1"/>
        <end position="50"/>
    </location>
</feature>
<evidence type="ECO:0000256" key="1">
    <source>
        <dbReference type="SAM" id="Coils"/>
    </source>
</evidence>
<dbReference type="RefSeq" id="WP_136369144.1">
    <property type="nucleotide sequence ID" value="NZ_SSOB01000007.1"/>
</dbReference>
<feature type="compositionally biased region" description="Basic and acidic residues" evidence="2">
    <location>
        <begin position="15"/>
        <end position="33"/>
    </location>
</feature>
<sequence length="242" mass="27602">MFSPFQKKKNGNEQPPREEHDARREWEASREEAVVSAAAEAGTDESSGSVFANKGLLDKRSLDLVFAVEQMIKDKQHVEMSHNDLQDRLSHASGQNDRLNRDLKNLGKVIEEREKSILELEQRLSDKNLKVDQMMEDYRELQANLSGQIEELKGVIELERQNYAGLLQKHNETTSEKNKRIGELEEKSARLEAELSQMRQKLEALRQEKTHLLNIVNDFTNRLTTPFLSATDSANGSSGGRE</sequence>
<dbReference type="Proteomes" id="UP000310636">
    <property type="component" value="Unassembled WGS sequence"/>
</dbReference>
<feature type="coiled-coil region" evidence="1">
    <location>
        <begin position="82"/>
        <end position="222"/>
    </location>
</feature>
<proteinExistence type="predicted"/>
<name>A0A4S4C399_9BACL</name>
<evidence type="ECO:0000313" key="4">
    <source>
        <dbReference type="Proteomes" id="UP000310636"/>
    </source>
</evidence>
<evidence type="ECO:0000313" key="3">
    <source>
        <dbReference type="EMBL" id="THF82206.1"/>
    </source>
</evidence>